<dbReference type="InterPro" id="IPR011330">
    <property type="entry name" value="Glyco_hydro/deAcase_b/a-brl"/>
</dbReference>
<keyword evidence="1" id="KW-1133">Transmembrane helix</keyword>
<keyword evidence="1" id="KW-0472">Membrane</keyword>
<dbReference type="STRING" id="314260.PB2503_05087"/>
<dbReference type="InterPro" id="IPR006837">
    <property type="entry name" value="Divergent_DAC"/>
</dbReference>
<dbReference type="Gene3D" id="3.20.20.370">
    <property type="entry name" value="Glycoside hydrolase/deacetylase"/>
    <property type="match status" value="1"/>
</dbReference>
<keyword evidence="3" id="KW-1185">Reference proteome</keyword>
<dbReference type="RefSeq" id="WP_013300066.1">
    <property type="nucleotide sequence ID" value="NC_014414.1"/>
</dbReference>
<protein>
    <recommendedName>
        <fullName evidence="4">Divergent polysaccharide deacetylase family protein</fullName>
    </recommendedName>
</protein>
<dbReference type="eggNOG" id="COG2861">
    <property type="taxonomic scope" value="Bacteria"/>
</dbReference>
<proteinExistence type="predicted"/>
<keyword evidence="1" id="KW-0812">Transmembrane</keyword>
<evidence type="ECO:0008006" key="4">
    <source>
        <dbReference type="Google" id="ProtNLM"/>
    </source>
</evidence>
<accession>E0TFS7</accession>
<dbReference type="SUPFAM" id="SSF88713">
    <property type="entry name" value="Glycoside hydrolase/deacetylase"/>
    <property type="match status" value="1"/>
</dbReference>
<dbReference type="Pfam" id="PF04748">
    <property type="entry name" value="Polysacc_deac_2"/>
    <property type="match status" value="1"/>
</dbReference>
<dbReference type="AlphaFoldDB" id="E0TFS7"/>
<organism evidence="2 3">
    <name type="scientific">Parvularcula bermudensis (strain ATCC BAA-594 / HTCC2503 / KCTC 12087)</name>
    <dbReference type="NCBI Taxonomy" id="314260"/>
    <lineage>
        <taxon>Bacteria</taxon>
        <taxon>Pseudomonadati</taxon>
        <taxon>Pseudomonadota</taxon>
        <taxon>Alphaproteobacteria</taxon>
        <taxon>Parvularculales</taxon>
        <taxon>Parvularculaceae</taxon>
        <taxon>Parvularcula</taxon>
    </lineage>
</organism>
<dbReference type="PANTHER" id="PTHR30105">
    <property type="entry name" value="UNCHARACTERIZED YIBQ-RELATED"/>
    <property type="match status" value="1"/>
</dbReference>
<evidence type="ECO:0000313" key="3">
    <source>
        <dbReference type="Proteomes" id="UP000001302"/>
    </source>
</evidence>
<dbReference type="CDD" id="cd10936">
    <property type="entry name" value="CE4_DAC2"/>
    <property type="match status" value="1"/>
</dbReference>
<gene>
    <name evidence="2" type="ordered locus">PB2503_05087</name>
</gene>
<reference evidence="2 3" key="2">
    <citation type="journal article" date="2011" name="J. Bacteriol.">
        <title>Complete genome sequence of strain HTCC2503T of Parvularcula bermudensis, the type species of the order "Parvularculales" in the class Alphaproteobacteria.</title>
        <authorList>
            <person name="Oh H.M."/>
            <person name="Kang I."/>
            <person name="Vergin K.L."/>
            <person name="Kang D."/>
            <person name="Rhee K.H."/>
            <person name="Giovannoni S.J."/>
            <person name="Cho J.C."/>
        </authorList>
    </citation>
    <scope>NUCLEOTIDE SEQUENCE [LARGE SCALE GENOMIC DNA]</scope>
    <source>
        <strain evidence="3">ATCC BAA-594 / HTCC2503 / KCTC 12087</strain>
    </source>
</reference>
<dbReference type="OrthoDB" id="9784811at2"/>
<name>E0TFS7_PARBH</name>
<dbReference type="HOGENOM" id="CLU_711417_0_0_5"/>
<evidence type="ECO:0000313" key="2">
    <source>
        <dbReference type="EMBL" id="ADM09092.1"/>
    </source>
</evidence>
<evidence type="ECO:0000256" key="1">
    <source>
        <dbReference type="SAM" id="Phobius"/>
    </source>
</evidence>
<dbReference type="EMBL" id="CP002156">
    <property type="protein sequence ID" value="ADM09092.1"/>
    <property type="molecule type" value="Genomic_DNA"/>
</dbReference>
<feature type="transmembrane region" description="Helical" evidence="1">
    <location>
        <begin position="12"/>
        <end position="30"/>
    </location>
</feature>
<dbReference type="Proteomes" id="UP000001302">
    <property type="component" value="Chromosome"/>
</dbReference>
<dbReference type="KEGG" id="pbr:PB2503_05087"/>
<sequence length="388" mass="39626">MGRAGVSYLRVAWGVLAAVMVIAAGAVLWAPDPDAPQPMVLDLPGEADRYAGAETGPGTEIEAGAEASALADGAETAGVRIIRGEAELPSPEVAAAGSGDGDGLATATESRGDGSVRITIVGGGDKAAARVPEPRHLDTSLTVKTAAGLRPARNARGATPFAAYRQAMPAKTAPALAVMVSGLGLDPVTTDRALLALPAEIGVSFSAYARNVDARLSAALAAGREAALEIPMATRGLSEAVLGPAALSPDRAAEGNATRLDWVLSRAPAYPYVTNFEGDLFASNAEAMQAFLNALDRAGLGYLDDTGKGGAIARALNLPYGEVDLVLEPNDPEAADRLRAVSRRALSAERPLIVKVYASDGNLDAVMAWVDTLQSGEVGLVPPSAAMR</sequence>
<reference evidence="3" key="1">
    <citation type="submission" date="2010-08" db="EMBL/GenBank/DDBJ databases">
        <title>Genome sequence of Parvularcula bermudensis HTCC2503.</title>
        <authorList>
            <person name="Kang D.-M."/>
            <person name="Oh H.-M."/>
            <person name="Cho J.-C."/>
        </authorList>
    </citation>
    <scope>NUCLEOTIDE SEQUENCE [LARGE SCALE GENOMIC DNA]</scope>
    <source>
        <strain evidence="3">ATCC BAA-594 / HTCC2503 / KCTC 12087</strain>
    </source>
</reference>
<dbReference type="GO" id="GO:0005975">
    <property type="term" value="P:carbohydrate metabolic process"/>
    <property type="evidence" value="ECO:0007669"/>
    <property type="project" value="InterPro"/>
</dbReference>
<dbReference type="PANTHER" id="PTHR30105:SF2">
    <property type="entry name" value="DIVERGENT POLYSACCHARIDE DEACETYLASE SUPERFAMILY"/>
    <property type="match status" value="1"/>
</dbReference>